<dbReference type="Gene3D" id="3.40.50.720">
    <property type="entry name" value="NAD(P)-binding Rossmann-like Domain"/>
    <property type="match status" value="1"/>
</dbReference>
<dbReference type="InterPro" id="IPR036291">
    <property type="entry name" value="NAD(P)-bd_dom_sf"/>
</dbReference>
<dbReference type="SUPFAM" id="SSF51735">
    <property type="entry name" value="NAD(P)-binding Rossmann-fold domains"/>
    <property type="match status" value="1"/>
</dbReference>
<organism evidence="1 2">
    <name type="scientific">Oscillibacter hominis</name>
    <dbReference type="NCBI Taxonomy" id="2763056"/>
    <lineage>
        <taxon>Bacteria</taxon>
        <taxon>Bacillati</taxon>
        <taxon>Bacillota</taxon>
        <taxon>Clostridia</taxon>
        <taxon>Eubacteriales</taxon>
        <taxon>Oscillospiraceae</taxon>
        <taxon>Oscillibacter</taxon>
    </lineage>
</organism>
<dbReference type="RefSeq" id="WP_187333234.1">
    <property type="nucleotide sequence ID" value="NZ_CP060490.1"/>
</dbReference>
<dbReference type="KEGG" id="ohi:H8790_00910"/>
<protein>
    <submittedName>
        <fullName evidence="1">Lactate dehydrogenase</fullName>
    </submittedName>
</protein>
<name>A0A7G9B517_9FIRM</name>
<dbReference type="EMBL" id="CP060490">
    <property type="protein sequence ID" value="QNL44648.1"/>
    <property type="molecule type" value="Genomic_DNA"/>
</dbReference>
<keyword evidence="2" id="KW-1185">Reference proteome</keyword>
<evidence type="ECO:0000313" key="1">
    <source>
        <dbReference type="EMBL" id="QNL44648.1"/>
    </source>
</evidence>
<dbReference type="Proteomes" id="UP000515960">
    <property type="component" value="Chromosome"/>
</dbReference>
<reference evidence="1 2" key="1">
    <citation type="submission" date="2020-08" db="EMBL/GenBank/DDBJ databases">
        <authorList>
            <person name="Liu C."/>
            <person name="Sun Q."/>
        </authorList>
    </citation>
    <scope>NUCLEOTIDE SEQUENCE [LARGE SCALE GENOMIC DNA]</scope>
    <source>
        <strain evidence="1 2">NSJ-62</strain>
    </source>
</reference>
<sequence>MVYYRQNGSFYCAFEEDLPLPRVEPPEEGVPMSFLFRRDPLSCRASFSVTDPRQLSADQGLGFLDLRRLGAAPELPGPAARRIEAGTLRAVNFDHPRWRFAAEAGRAGKKRLHILALGDVGSTLLTALKLLGADVLSTIGICDLNEKATRRWEFEMNQVAYPWDYSALPEVEVVDQEHLFDCDVFVFVATRGIPPVDSGVQDVRMAQFEANRGLVEHFARMAREAKFRGLFAVVSDPVDPLAKAALLESNRGEDGALDGRGLLPEQVQGYGLGVMNARAAYYAKKDLRFASFLTEGRAFGPHGEDLVIANSIAGYDDALSRELTQLAVTANLEMRRLGFKPYVAPALSSAALSLLLTLRGEWHYGSVYLDGVYLGVKNRYTPFGQEVESLELPEQLFQRISLAAEHLKAVI</sequence>
<dbReference type="AlphaFoldDB" id="A0A7G9B517"/>
<accession>A0A7G9B517</accession>
<evidence type="ECO:0000313" key="2">
    <source>
        <dbReference type="Proteomes" id="UP000515960"/>
    </source>
</evidence>
<proteinExistence type="predicted"/>
<gene>
    <name evidence="1" type="ORF">H8790_00910</name>
</gene>